<keyword evidence="7" id="KW-1185">Reference proteome</keyword>
<dbReference type="RefSeq" id="WP_285933504.1">
    <property type="nucleotide sequence ID" value="NZ_JASTZU010000058.1"/>
</dbReference>
<accession>A0ABT7L8N8</accession>
<dbReference type="InterPro" id="IPR027417">
    <property type="entry name" value="P-loop_NTPase"/>
</dbReference>
<dbReference type="SUPFAM" id="SSF52540">
    <property type="entry name" value="P-loop containing nucleoside triphosphate hydrolases"/>
    <property type="match status" value="1"/>
</dbReference>
<evidence type="ECO:0000256" key="2">
    <source>
        <dbReference type="ARBA" id="ARBA00022801"/>
    </source>
</evidence>
<dbReference type="GO" id="GO:0003678">
    <property type="term" value="F:DNA helicase activity"/>
    <property type="evidence" value="ECO:0007669"/>
    <property type="project" value="UniProtKB-EC"/>
</dbReference>
<keyword evidence="6" id="KW-0347">Helicase</keyword>
<evidence type="ECO:0000256" key="3">
    <source>
        <dbReference type="ARBA" id="ARBA00022840"/>
    </source>
</evidence>
<dbReference type="Gene3D" id="3.40.50.300">
    <property type="entry name" value="P-loop containing nucleotide triphosphate hydrolases"/>
    <property type="match status" value="2"/>
</dbReference>
<dbReference type="PANTHER" id="PTHR11472">
    <property type="entry name" value="DNA REPAIR DEAD HELICASE RAD3/XP-D SUBFAMILY MEMBER"/>
    <property type="match status" value="1"/>
</dbReference>
<feature type="domain" description="Helicase ATP-binding" evidence="5">
    <location>
        <begin position="29"/>
        <end position="304"/>
    </location>
</feature>
<comment type="similarity">
    <text evidence="4">Belongs to the helicase family. DinG subfamily.</text>
</comment>
<dbReference type="PROSITE" id="PS51193">
    <property type="entry name" value="HELICASE_ATP_BIND_2"/>
    <property type="match status" value="1"/>
</dbReference>
<protein>
    <submittedName>
        <fullName evidence="6">ATP-dependent DNA helicase</fullName>
        <ecNumber evidence="6">3.6.4.12</ecNumber>
    </submittedName>
</protein>
<dbReference type="Proteomes" id="UP001235343">
    <property type="component" value="Unassembled WGS sequence"/>
</dbReference>
<dbReference type="EC" id="3.6.4.12" evidence="6"/>
<dbReference type="Pfam" id="PF13307">
    <property type="entry name" value="Helicase_C_2"/>
    <property type="match status" value="1"/>
</dbReference>
<gene>
    <name evidence="6" type="ORF">QQS35_17410</name>
</gene>
<keyword evidence="3" id="KW-0067">ATP-binding</keyword>
<evidence type="ECO:0000259" key="5">
    <source>
        <dbReference type="PROSITE" id="PS51193"/>
    </source>
</evidence>
<organism evidence="6 7">
    <name type="scientific">Aquibacillus rhizosphaerae</name>
    <dbReference type="NCBI Taxonomy" id="3051431"/>
    <lineage>
        <taxon>Bacteria</taxon>
        <taxon>Bacillati</taxon>
        <taxon>Bacillota</taxon>
        <taxon>Bacilli</taxon>
        <taxon>Bacillales</taxon>
        <taxon>Bacillaceae</taxon>
        <taxon>Aquibacillus</taxon>
    </lineage>
</organism>
<dbReference type="GO" id="GO:0016787">
    <property type="term" value="F:hydrolase activity"/>
    <property type="evidence" value="ECO:0007669"/>
    <property type="project" value="UniProtKB-KW"/>
</dbReference>
<dbReference type="InterPro" id="IPR006555">
    <property type="entry name" value="ATP-dep_Helicase_C"/>
</dbReference>
<evidence type="ECO:0000313" key="7">
    <source>
        <dbReference type="Proteomes" id="UP001235343"/>
    </source>
</evidence>
<dbReference type="PANTHER" id="PTHR11472:SF57">
    <property type="entry name" value="ATP-DEPENDENT HELICASE YPVA-RELATED"/>
    <property type="match status" value="1"/>
</dbReference>
<dbReference type="SMART" id="SM00491">
    <property type="entry name" value="HELICc2"/>
    <property type="match status" value="1"/>
</dbReference>
<evidence type="ECO:0000313" key="6">
    <source>
        <dbReference type="EMBL" id="MDL4842219.1"/>
    </source>
</evidence>
<keyword evidence="1" id="KW-0547">Nucleotide-binding</keyword>
<dbReference type="InterPro" id="IPR014013">
    <property type="entry name" value="Helic_SF1/SF2_ATP-bd_DinG/Rad3"/>
</dbReference>
<sequence length="644" mass="75073">MKQQSLPFTISKQENFFDRLGEYIGDIFYDILPEQGYELRDEQIYMAYQIENAFKNKSTVFAEAGVGTGKTFVYLLYAICYARYMRKPAIISCADETLIEQLVKKNGDIEKLEKALGLTVDVRLAKAREQYVCMKKLDPLANQTDDEDILNVHEQIPDFVFEQGTSMQSFERYGDRKEYPWVSNEKWKKIAWDPIQQCSTCEWRHRSGQTLNREYYRHATDLIICSHDFYMEHIWTKESRKREEQMPLLPESSCVVFDEGHLLEFAAQKGLTYRFHSETLHSILTGYMSQDVREESLYLIEDILHLHEDWFTILSGSAQMVKGSNRKEVPRSTEMLSLVGKLEQKVGQLLEQLVFDSELFTIDPYHIKIIEEYLEFYSYGLAILLKDNQGIFWLEENDSETTFVIMPRLVEDILGEDVFSQKIPFVFSSATLAQAGDFSYLANSLGIKKYESFTVESPFDYDEQMKIYGQTVESNREQEKWNKIGNALNENHGHSLILFSSLFEMNEFREWANKQAWDFSIIYEGDREISESVHYFQTNPESVLCSFNLWEGLDVPGKALSQVVIASLPFPPEDPVFQAKRNHASDPLKEVDHPYMQLRLRQGIGRLIRSREDQGSIQILMTESQKKADFQVIEKLLPVDLQWI</sequence>
<dbReference type="InterPro" id="IPR045028">
    <property type="entry name" value="DinG/Rad3-like"/>
</dbReference>
<keyword evidence="2 6" id="KW-0378">Hydrolase</keyword>
<evidence type="ECO:0000256" key="1">
    <source>
        <dbReference type="ARBA" id="ARBA00022741"/>
    </source>
</evidence>
<dbReference type="EMBL" id="JASTZU010000058">
    <property type="protein sequence ID" value="MDL4842219.1"/>
    <property type="molecule type" value="Genomic_DNA"/>
</dbReference>
<proteinExistence type="inferred from homology"/>
<comment type="caution">
    <text evidence="6">The sequence shown here is derived from an EMBL/GenBank/DDBJ whole genome shotgun (WGS) entry which is preliminary data.</text>
</comment>
<name>A0ABT7L8N8_9BACI</name>
<reference evidence="6 7" key="1">
    <citation type="submission" date="2023-06" db="EMBL/GenBank/DDBJ databases">
        <title>Aquibacillus rhizosphaerae LR5S19.</title>
        <authorList>
            <person name="Sun J.-Q."/>
        </authorList>
    </citation>
    <scope>NUCLEOTIDE SEQUENCE [LARGE SCALE GENOMIC DNA]</scope>
    <source>
        <strain evidence="6 7">LR5S19</strain>
    </source>
</reference>
<evidence type="ECO:0000256" key="4">
    <source>
        <dbReference type="ARBA" id="ARBA00038058"/>
    </source>
</evidence>